<accession>A0A1R1EC47</accession>
<dbReference type="RefSeq" id="WP_076175253.1">
    <property type="nucleotide sequence ID" value="NZ_MRTP01000014.1"/>
</dbReference>
<dbReference type="AlphaFoldDB" id="A0A1R1EC47"/>
<keyword evidence="2" id="KW-0732">Signal</keyword>
<dbReference type="Gene3D" id="3.40.190.10">
    <property type="entry name" value="Periplasmic binding protein-like II"/>
    <property type="match status" value="2"/>
</dbReference>
<feature type="region of interest" description="Disordered" evidence="1">
    <location>
        <begin position="30"/>
        <end position="61"/>
    </location>
</feature>
<dbReference type="Proteomes" id="UP000187172">
    <property type="component" value="Unassembled WGS sequence"/>
</dbReference>
<gene>
    <name evidence="3" type="ORF">BK138_29680</name>
</gene>
<dbReference type="EMBL" id="MRTP01000014">
    <property type="protein sequence ID" value="OMF49385.1"/>
    <property type="molecule type" value="Genomic_DNA"/>
</dbReference>
<evidence type="ECO:0008006" key="5">
    <source>
        <dbReference type="Google" id="ProtNLM"/>
    </source>
</evidence>
<dbReference type="InterPro" id="IPR006059">
    <property type="entry name" value="SBP"/>
</dbReference>
<sequence length="554" mass="62159">MKRFIQISFLALCVLAIAVTTACSNNGASYANKQNDNSPNSGNASTEPQGNDGPFGKYEPPITMRTTMMDTEFLNEGDTMNDNVWTRGFADELGIKVKYDWVVDGANYWDKMNITLTGGNLPDMLFVNSPQFKQLLEAGQLEDLSEVYEKYASPLVKEFYSSGGDGLLATKNDGKLYGLTEYGGSYDTSPMLWIRTDWMKNLNLNPPTTMDEVISMIEAFTKQDPDKNGKNDTYGLQLNKDLFFGGDFNPVGFANGYHVYPAHWFKDNSGKMVYGSVLPEMKTVLSKLQEMYKAGYIDPEFGTKDVAKAGETVMSNKVGLFFGYMTSPFSVSGMIKDGSTADWQPYPIPSADGKPALVQNRMNFGNIYAIRKGYEHPEALIKMLNFAVEKMFGESAKTEVAKYTGTSGQGFHVSPVKLLKPNKNVYIYHNVVAALEANDPSKLNNEEKGYFDGIKKYRSGDKSQWWFERIFGPNSSQKVIQHYIDNKSMFMNEWVYPPTDTMVSKGSTLDKLELETFVKIIYGQTSVDNFDNFVENWKKLGGDKIIEEVNQAMQ</sequence>
<comment type="caution">
    <text evidence="3">The sequence shown here is derived from an EMBL/GenBank/DDBJ whole genome shotgun (WGS) entry which is preliminary data.</text>
</comment>
<protein>
    <recommendedName>
        <fullName evidence="5">ABC transporter substrate-binding protein</fullName>
    </recommendedName>
</protein>
<name>A0A1R1EC47_9BACL</name>
<reference evidence="3 4" key="1">
    <citation type="submission" date="2016-11" db="EMBL/GenBank/DDBJ databases">
        <title>Paenibacillus species isolates.</title>
        <authorList>
            <person name="Beno S.M."/>
        </authorList>
    </citation>
    <scope>NUCLEOTIDE SEQUENCE [LARGE SCALE GENOMIC DNA]</scope>
    <source>
        <strain evidence="3 4">FSL R5-0378</strain>
    </source>
</reference>
<dbReference type="CDD" id="cd13580">
    <property type="entry name" value="PBP2_AlgQ_like_1"/>
    <property type="match status" value="1"/>
</dbReference>
<feature type="signal peptide" evidence="2">
    <location>
        <begin position="1"/>
        <end position="24"/>
    </location>
</feature>
<evidence type="ECO:0000256" key="2">
    <source>
        <dbReference type="SAM" id="SignalP"/>
    </source>
</evidence>
<proteinExistence type="predicted"/>
<dbReference type="STRING" id="297318.BK138_29680"/>
<dbReference type="InterPro" id="IPR050490">
    <property type="entry name" value="Bact_solute-bd_prot1"/>
</dbReference>
<evidence type="ECO:0000313" key="3">
    <source>
        <dbReference type="EMBL" id="OMF49385.1"/>
    </source>
</evidence>
<dbReference type="PANTHER" id="PTHR43649">
    <property type="entry name" value="ARABINOSE-BINDING PROTEIN-RELATED"/>
    <property type="match status" value="1"/>
</dbReference>
<evidence type="ECO:0000313" key="4">
    <source>
        <dbReference type="Proteomes" id="UP000187172"/>
    </source>
</evidence>
<feature type="compositionally biased region" description="Polar residues" evidence="1">
    <location>
        <begin position="30"/>
        <end position="49"/>
    </location>
</feature>
<dbReference type="SUPFAM" id="SSF53850">
    <property type="entry name" value="Periplasmic binding protein-like II"/>
    <property type="match status" value="1"/>
</dbReference>
<dbReference type="Pfam" id="PF01547">
    <property type="entry name" value="SBP_bac_1"/>
    <property type="match status" value="1"/>
</dbReference>
<feature type="chain" id="PRO_5038512266" description="ABC transporter substrate-binding protein" evidence="2">
    <location>
        <begin position="25"/>
        <end position="554"/>
    </location>
</feature>
<dbReference type="PROSITE" id="PS51257">
    <property type="entry name" value="PROKAR_LIPOPROTEIN"/>
    <property type="match status" value="1"/>
</dbReference>
<dbReference type="PANTHER" id="PTHR43649:SF12">
    <property type="entry name" value="DIACETYLCHITOBIOSE BINDING PROTEIN DASA"/>
    <property type="match status" value="1"/>
</dbReference>
<evidence type="ECO:0000256" key="1">
    <source>
        <dbReference type="SAM" id="MobiDB-lite"/>
    </source>
</evidence>
<keyword evidence="4" id="KW-1185">Reference proteome</keyword>
<organism evidence="3 4">
    <name type="scientific">Paenibacillus rhizosphaerae</name>
    <dbReference type="NCBI Taxonomy" id="297318"/>
    <lineage>
        <taxon>Bacteria</taxon>
        <taxon>Bacillati</taxon>
        <taxon>Bacillota</taxon>
        <taxon>Bacilli</taxon>
        <taxon>Bacillales</taxon>
        <taxon>Paenibacillaceae</taxon>
        <taxon>Paenibacillus</taxon>
    </lineage>
</organism>